<protein>
    <submittedName>
        <fullName evidence="5">Beta-ketoacyl-acyl-carrier-protein synthase I</fullName>
        <ecNumber evidence="5">2.3.1.41</ecNumber>
    </submittedName>
    <submittedName>
        <fullName evidence="4">NADPH quinone reductase</fullName>
    </submittedName>
</protein>
<evidence type="ECO:0000313" key="7">
    <source>
        <dbReference type="Proteomes" id="UP000254621"/>
    </source>
</evidence>
<feature type="domain" description="Enoyl reductase (ER)" evidence="3">
    <location>
        <begin position="10"/>
        <end position="303"/>
    </location>
</feature>
<dbReference type="PANTHER" id="PTHR48106:SF7">
    <property type="entry name" value="DEHYDROGENASE, ZINC-CONTAINING, PUTATIVE (AFU_ORTHOLOGUE AFUA_5G10220)-RELATED"/>
    <property type="match status" value="1"/>
</dbReference>
<dbReference type="InterPro" id="IPR013154">
    <property type="entry name" value="ADH-like_N"/>
</dbReference>
<name>A0A0R2H080_WEIVI</name>
<dbReference type="STRING" id="1629.IV50_GL000588"/>
<evidence type="ECO:0000256" key="2">
    <source>
        <dbReference type="ARBA" id="ARBA00023002"/>
    </source>
</evidence>
<dbReference type="InterPro" id="IPR011032">
    <property type="entry name" value="GroES-like_sf"/>
</dbReference>
<dbReference type="AlphaFoldDB" id="A0A0R2H080"/>
<keyword evidence="1" id="KW-0521">NADP</keyword>
<keyword evidence="6" id="KW-1185">Reference proteome</keyword>
<dbReference type="GO" id="GO:0004315">
    <property type="term" value="F:3-oxoacyl-[acyl-carrier-protein] synthase activity"/>
    <property type="evidence" value="ECO:0007669"/>
    <property type="project" value="UniProtKB-EC"/>
</dbReference>
<dbReference type="InterPro" id="IPR036291">
    <property type="entry name" value="NAD(P)-bd_dom_sf"/>
</dbReference>
<dbReference type="GO" id="GO:0003960">
    <property type="term" value="F:quinone reductase (NADPH) activity"/>
    <property type="evidence" value="ECO:0007669"/>
    <property type="project" value="TreeGrafter"/>
</dbReference>
<evidence type="ECO:0000313" key="4">
    <source>
        <dbReference type="EMBL" id="KRN46320.1"/>
    </source>
</evidence>
<dbReference type="Proteomes" id="UP000254621">
    <property type="component" value="Unassembled WGS sequence"/>
</dbReference>
<proteinExistence type="predicted"/>
<reference evidence="5 7" key="2">
    <citation type="submission" date="2018-06" db="EMBL/GenBank/DDBJ databases">
        <authorList>
            <consortium name="Pathogen Informatics"/>
            <person name="Doyle S."/>
        </authorList>
    </citation>
    <scope>NUCLEOTIDE SEQUENCE [LARGE SCALE GENOMIC DNA]</scope>
    <source>
        <strain evidence="5 7">NCTC13645</strain>
    </source>
</reference>
<dbReference type="GO" id="GO:0070402">
    <property type="term" value="F:NADPH binding"/>
    <property type="evidence" value="ECO:0007669"/>
    <property type="project" value="TreeGrafter"/>
</dbReference>
<sequence length="305" mass="31940">MLAIKLDQFGGVDALKEATVDRPAPSAKQVLIENHAVAIDPYDVKFVMGLMGEGDKLPLIPGSSVVGEVVAVGADVTDFKVGERVAANRHHQTYAEYVPVGQSALAKVPDTISDATAVASVLGAATGYQMILVDLDVQAGEKVLIQGGSGSVGSVAIQAALNRGAEVYATSSAAHFDYLQSLGDVHPIDYHTDYENDLSDFDAVLDTVGGATTVKSAQVLKTGGRLVNLSSDPQLEELSQHFSIDAKAGYLAGKGALLSELLADIAADRITIKIADTKPFNQANLQADHALMRAESPVGKLVLEF</sequence>
<dbReference type="Proteomes" id="UP000051992">
    <property type="component" value="Unassembled WGS sequence"/>
</dbReference>
<dbReference type="SUPFAM" id="SSF51735">
    <property type="entry name" value="NAD(P)-binding Rossmann-fold domains"/>
    <property type="match status" value="1"/>
</dbReference>
<dbReference type="CDD" id="cd05289">
    <property type="entry name" value="MDR_like_2"/>
    <property type="match status" value="1"/>
</dbReference>
<reference evidence="4 6" key="1">
    <citation type="journal article" date="2015" name="Genome Announc.">
        <title>Expanding the biotechnology potential of lactobacilli through comparative genomics of 213 strains and associated genera.</title>
        <authorList>
            <person name="Sun Z."/>
            <person name="Harris H.M."/>
            <person name="McCann A."/>
            <person name="Guo C."/>
            <person name="Argimon S."/>
            <person name="Zhang W."/>
            <person name="Yang X."/>
            <person name="Jeffery I.B."/>
            <person name="Cooney J.C."/>
            <person name="Kagawa T.F."/>
            <person name="Liu W."/>
            <person name="Song Y."/>
            <person name="Salvetti E."/>
            <person name="Wrobel A."/>
            <person name="Rasinkangas P."/>
            <person name="Parkhill J."/>
            <person name="Rea M.C."/>
            <person name="O'Sullivan O."/>
            <person name="Ritari J."/>
            <person name="Douillard F.P."/>
            <person name="Paul Ross R."/>
            <person name="Yang R."/>
            <person name="Briner A.E."/>
            <person name="Felis G.E."/>
            <person name="de Vos W.M."/>
            <person name="Barrangou R."/>
            <person name="Klaenhammer T.R."/>
            <person name="Caufield P.W."/>
            <person name="Cui Y."/>
            <person name="Zhang H."/>
            <person name="O'Toole P.W."/>
        </authorList>
    </citation>
    <scope>NUCLEOTIDE SEQUENCE [LARGE SCALE GENOMIC DNA]</scope>
    <source>
        <strain evidence="4 6">DSM 20410</strain>
    </source>
</reference>
<gene>
    <name evidence="5" type="primary">ppsC</name>
    <name evidence="4" type="ORF">IV50_GL000588</name>
    <name evidence="5" type="ORF">NCTC13645_00288</name>
</gene>
<dbReference type="Pfam" id="PF08240">
    <property type="entry name" value="ADH_N"/>
    <property type="match status" value="1"/>
</dbReference>
<dbReference type="SMART" id="SM00829">
    <property type="entry name" value="PKS_ER"/>
    <property type="match status" value="1"/>
</dbReference>
<keyword evidence="5" id="KW-0012">Acyltransferase</keyword>
<evidence type="ECO:0000256" key="1">
    <source>
        <dbReference type="ARBA" id="ARBA00022857"/>
    </source>
</evidence>
<evidence type="ECO:0000313" key="6">
    <source>
        <dbReference type="Proteomes" id="UP000051992"/>
    </source>
</evidence>
<dbReference type="OrthoDB" id="9792162at2"/>
<dbReference type="RefSeq" id="WP_057744824.1">
    <property type="nucleotide sequence ID" value="NZ_BJLU01000007.1"/>
</dbReference>
<dbReference type="Pfam" id="PF13602">
    <property type="entry name" value="ADH_zinc_N_2"/>
    <property type="match status" value="1"/>
</dbReference>
<organism evidence="4 6">
    <name type="scientific">Weissella viridescens</name>
    <name type="common">Lactobacillus viridescens</name>
    <dbReference type="NCBI Taxonomy" id="1629"/>
    <lineage>
        <taxon>Bacteria</taxon>
        <taxon>Bacillati</taxon>
        <taxon>Bacillota</taxon>
        <taxon>Bacilli</taxon>
        <taxon>Lactobacillales</taxon>
        <taxon>Lactobacillaceae</taxon>
        <taxon>Weissella</taxon>
    </lineage>
</organism>
<accession>A0A0R2H080</accession>
<dbReference type="Gene3D" id="3.40.50.720">
    <property type="entry name" value="NAD(P)-binding Rossmann-like Domain"/>
    <property type="match status" value="1"/>
</dbReference>
<dbReference type="PATRIC" id="fig|1629.5.peg.593"/>
<evidence type="ECO:0000259" key="3">
    <source>
        <dbReference type="SMART" id="SM00829"/>
    </source>
</evidence>
<dbReference type="Gene3D" id="3.90.180.10">
    <property type="entry name" value="Medium-chain alcohol dehydrogenases, catalytic domain"/>
    <property type="match status" value="1"/>
</dbReference>
<dbReference type="PANTHER" id="PTHR48106">
    <property type="entry name" value="QUINONE OXIDOREDUCTASE PIG3-RELATED"/>
    <property type="match status" value="1"/>
</dbReference>
<dbReference type="InterPro" id="IPR020843">
    <property type="entry name" value="ER"/>
</dbReference>
<dbReference type="EC" id="2.3.1.41" evidence="5"/>
<dbReference type="EMBL" id="UHIV01000001">
    <property type="protein sequence ID" value="SUP52403.1"/>
    <property type="molecule type" value="Genomic_DNA"/>
</dbReference>
<dbReference type="EMBL" id="JQBM01000002">
    <property type="protein sequence ID" value="KRN46320.1"/>
    <property type="molecule type" value="Genomic_DNA"/>
</dbReference>
<dbReference type="SUPFAM" id="SSF50129">
    <property type="entry name" value="GroES-like"/>
    <property type="match status" value="1"/>
</dbReference>
<dbReference type="GO" id="GO:0005829">
    <property type="term" value="C:cytosol"/>
    <property type="evidence" value="ECO:0007669"/>
    <property type="project" value="TreeGrafter"/>
</dbReference>
<dbReference type="GO" id="GO:0035925">
    <property type="term" value="F:mRNA 3'-UTR AU-rich region binding"/>
    <property type="evidence" value="ECO:0007669"/>
    <property type="project" value="TreeGrafter"/>
</dbReference>
<keyword evidence="2" id="KW-0560">Oxidoreductase</keyword>
<keyword evidence="5" id="KW-0808">Transferase</keyword>
<evidence type="ECO:0000313" key="5">
    <source>
        <dbReference type="EMBL" id="SUP52403.1"/>
    </source>
</evidence>